<sequence length="141" mass="15021">MERGEVAILARKEVAAASTSGAASGRGLFVLHCRAGRDERFVACATIPACQQCVGRQGQEGVQGQEGAPTTAISSPPPSRGDPSLPDPFSHRRKRRVGRGGDCHIPVAYSSPPFPCTGNSFTSLGYNFALAWHNLSRNIWN</sequence>
<comment type="caution">
    <text evidence="2">The sequence shown here is derived from an EMBL/GenBank/DDBJ whole genome shotgun (WGS) entry which is preliminary data.</text>
</comment>
<dbReference type="EMBL" id="QXTE01000059">
    <property type="protein sequence ID" value="TFK09025.1"/>
    <property type="molecule type" value="Genomic_DNA"/>
</dbReference>
<feature type="compositionally biased region" description="Low complexity" evidence="1">
    <location>
        <begin position="56"/>
        <end position="67"/>
    </location>
</feature>
<gene>
    <name evidence="2" type="ORF">DR999_PMT08037</name>
</gene>
<reference evidence="2 3" key="2">
    <citation type="submission" date="2019-04" db="EMBL/GenBank/DDBJ databases">
        <title>The genome sequence of big-headed turtle.</title>
        <authorList>
            <person name="Gong S."/>
        </authorList>
    </citation>
    <scope>NUCLEOTIDE SEQUENCE [LARGE SCALE GENOMIC DNA]</scope>
    <source>
        <strain evidence="2">DO16091913</strain>
        <tissue evidence="2">Muscle</tissue>
    </source>
</reference>
<evidence type="ECO:0000256" key="1">
    <source>
        <dbReference type="SAM" id="MobiDB-lite"/>
    </source>
</evidence>
<dbReference type="GO" id="GO:0016787">
    <property type="term" value="F:hydrolase activity"/>
    <property type="evidence" value="ECO:0007669"/>
    <property type="project" value="UniProtKB-KW"/>
</dbReference>
<keyword evidence="2" id="KW-0378">Hydrolase</keyword>
<reference evidence="2 3" key="1">
    <citation type="submission" date="2019-04" db="EMBL/GenBank/DDBJ databases">
        <title>Draft genome of the big-headed turtle Platysternon megacephalum.</title>
        <authorList>
            <person name="Gong S."/>
        </authorList>
    </citation>
    <scope>NUCLEOTIDE SEQUENCE [LARGE SCALE GENOMIC DNA]</scope>
    <source>
        <strain evidence="2">DO16091913</strain>
        <tissue evidence="2">Muscle</tissue>
    </source>
</reference>
<evidence type="ECO:0000313" key="3">
    <source>
        <dbReference type="Proteomes" id="UP000297703"/>
    </source>
</evidence>
<feature type="region of interest" description="Disordered" evidence="1">
    <location>
        <begin position="56"/>
        <end position="102"/>
    </location>
</feature>
<proteinExistence type="predicted"/>
<organism evidence="2 3">
    <name type="scientific">Platysternon megacephalum</name>
    <name type="common">big-headed turtle</name>
    <dbReference type="NCBI Taxonomy" id="55544"/>
    <lineage>
        <taxon>Eukaryota</taxon>
        <taxon>Metazoa</taxon>
        <taxon>Chordata</taxon>
        <taxon>Craniata</taxon>
        <taxon>Vertebrata</taxon>
        <taxon>Euteleostomi</taxon>
        <taxon>Archelosauria</taxon>
        <taxon>Testudinata</taxon>
        <taxon>Testudines</taxon>
        <taxon>Cryptodira</taxon>
        <taxon>Durocryptodira</taxon>
        <taxon>Testudinoidea</taxon>
        <taxon>Platysternidae</taxon>
        <taxon>Platysternon</taxon>
    </lineage>
</organism>
<evidence type="ECO:0000313" key="2">
    <source>
        <dbReference type="EMBL" id="TFK09025.1"/>
    </source>
</evidence>
<accession>A0A4D9EJ85</accession>
<keyword evidence="3" id="KW-1185">Reference proteome</keyword>
<name>A0A4D9EJ85_9SAUR</name>
<protein>
    <submittedName>
        <fullName evidence="2">Ectonucleoside triphosphate diphosphohydrolase 4</fullName>
    </submittedName>
</protein>
<dbReference type="Proteomes" id="UP000297703">
    <property type="component" value="Unassembled WGS sequence"/>
</dbReference>
<dbReference type="AlphaFoldDB" id="A0A4D9EJ85"/>